<feature type="region of interest" description="Disordered" evidence="11">
    <location>
        <begin position="1405"/>
        <end position="1460"/>
    </location>
</feature>
<evidence type="ECO:0000259" key="14">
    <source>
        <dbReference type="PROSITE" id="PS50878"/>
    </source>
</evidence>
<dbReference type="Gene3D" id="1.10.340.70">
    <property type="match status" value="1"/>
</dbReference>
<evidence type="ECO:0000256" key="1">
    <source>
        <dbReference type="ARBA" id="ARBA00004173"/>
    </source>
</evidence>
<evidence type="ECO:0000259" key="13">
    <source>
        <dbReference type="PROSITE" id="PS50175"/>
    </source>
</evidence>
<gene>
    <name evidence="16" type="ORF">SCAR479_14067</name>
</gene>
<comment type="subunit">
    <text evidence="2">Component of the NuA4 histone acetyltransferase complex.</text>
</comment>
<protein>
    <submittedName>
        <fullName evidence="16">Polymerase</fullName>
    </submittedName>
</protein>
<dbReference type="InterPro" id="IPR001584">
    <property type="entry name" value="Integrase_cat-core"/>
</dbReference>
<evidence type="ECO:0000256" key="6">
    <source>
        <dbReference type="ARBA" id="ARBA00022759"/>
    </source>
</evidence>
<dbReference type="InterPro" id="IPR000477">
    <property type="entry name" value="RT_dom"/>
</dbReference>
<evidence type="ECO:0000256" key="2">
    <source>
        <dbReference type="ARBA" id="ARBA00011353"/>
    </source>
</evidence>
<keyword evidence="3" id="KW-0808">Transferase</keyword>
<evidence type="ECO:0000259" key="12">
    <source>
        <dbReference type="PROSITE" id="PS50013"/>
    </source>
</evidence>
<dbReference type="Gene3D" id="3.30.70.270">
    <property type="match status" value="2"/>
</dbReference>
<dbReference type="Pfam" id="PF17919">
    <property type="entry name" value="RT_RNaseH_2"/>
    <property type="match status" value="1"/>
</dbReference>
<keyword evidence="10" id="KW-0511">Multifunctional enzyme</keyword>
<name>A0ABR2X678_9PEZI</name>
<evidence type="ECO:0000256" key="8">
    <source>
        <dbReference type="ARBA" id="ARBA00022884"/>
    </source>
</evidence>
<dbReference type="SUPFAM" id="SSF53098">
    <property type="entry name" value="Ribonuclease H-like"/>
    <property type="match status" value="1"/>
</dbReference>
<keyword evidence="5" id="KW-0540">Nuclease</keyword>
<keyword evidence="8" id="KW-0694">RNA-binding</keyword>
<dbReference type="InterPro" id="IPR043502">
    <property type="entry name" value="DNA/RNA_pol_sf"/>
</dbReference>
<evidence type="ECO:0000256" key="5">
    <source>
        <dbReference type="ARBA" id="ARBA00022722"/>
    </source>
</evidence>
<dbReference type="Pfam" id="PF17921">
    <property type="entry name" value="Integrase_H2C2"/>
    <property type="match status" value="1"/>
</dbReference>
<dbReference type="PANTHER" id="PTHR37984:SF5">
    <property type="entry name" value="PROTEIN NYNRIN-LIKE"/>
    <property type="match status" value="1"/>
</dbReference>
<keyword evidence="9" id="KW-0496">Mitochondrion</keyword>
<keyword evidence="7" id="KW-0378">Hydrolase</keyword>
<evidence type="ECO:0000256" key="11">
    <source>
        <dbReference type="SAM" id="MobiDB-lite"/>
    </source>
</evidence>
<reference evidence="16 17" key="1">
    <citation type="submission" date="2024-02" db="EMBL/GenBank/DDBJ databases">
        <title>First draft genome assembly of two strains of Seiridium cardinale.</title>
        <authorList>
            <person name="Emiliani G."/>
            <person name="Scali E."/>
        </authorList>
    </citation>
    <scope>NUCLEOTIDE SEQUENCE [LARGE SCALE GENOMIC DNA]</scope>
    <source>
        <strain evidence="16 17">BM-138-000479</strain>
    </source>
</reference>
<dbReference type="PROSITE" id="PS50175">
    <property type="entry name" value="ASP_PROT_RETROV"/>
    <property type="match status" value="1"/>
</dbReference>
<evidence type="ECO:0000256" key="10">
    <source>
        <dbReference type="ARBA" id="ARBA00023268"/>
    </source>
</evidence>
<keyword evidence="17" id="KW-1185">Reference proteome</keyword>
<keyword evidence="6" id="KW-0255">Endonuclease</keyword>
<dbReference type="InterPro" id="IPR001995">
    <property type="entry name" value="Peptidase_A2_cat"/>
</dbReference>
<dbReference type="InterPro" id="IPR041577">
    <property type="entry name" value="RT_RNaseH_2"/>
</dbReference>
<dbReference type="InterPro" id="IPR036397">
    <property type="entry name" value="RNaseH_sf"/>
</dbReference>
<feature type="region of interest" description="Disordered" evidence="11">
    <location>
        <begin position="142"/>
        <end position="210"/>
    </location>
</feature>
<feature type="domain" description="Chromo" evidence="12">
    <location>
        <begin position="1358"/>
        <end position="1416"/>
    </location>
</feature>
<dbReference type="Pfam" id="PF00078">
    <property type="entry name" value="RVT_1"/>
    <property type="match status" value="1"/>
</dbReference>
<dbReference type="PANTHER" id="PTHR37984">
    <property type="entry name" value="PROTEIN CBG26694"/>
    <property type="match status" value="1"/>
</dbReference>
<feature type="compositionally biased region" description="Basic residues" evidence="11">
    <location>
        <begin position="170"/>
        <end position="186"/>
    </location>
</feature>
<keyword evidence="4" id="KW-0548">Nucleotidyltransferase</keyword>
<accession>A0ABR2X678</accession>
<evidence type="ECO:0000259" key="15">
    <source>
        <dbReference type="PROSITE" id="PS50994"/>
    </source>
</evidence>
<dbReference type="SUPFAM" id="SSF56672">
    <property type="entry name" value="DNA/RNA polymerases"/>
    <property type="match status" value="1"/>
</dbReference>
<sequence length="1460" mass="167861">MVDCSIVNNGSSLSTKTLLDTGANAYILANVTFAGKAVQYLGAEVIHGFDPHPVAGFDGQVTQMVDTAILVNTRVQGRMITNTPILVLDMKHEMILGRKFFDGHDLPIDARRRRLLFPESWPKDYVVKEVAMDEAGQFLSDPIFQEDADRRDAAMEKDDKRRRDGLMGGPKRKKPIRKRKKKRPRRPPAPWFEEVPDEEPNRCKEGKTTLLDDYDVADAKLKQKPVEERISQLEEELENGPGEETPSPVTPKVILRRPSDNLDQLAPDRLEERDMERYLIGQTSPTKIPKQSRPIRTAKPDETKDELLYDLQGPYVLRKNKTGWYRDRPFDFAVVNAPSFAKTASKAGGVHVTTLAEIDRIISEKKAEQMMPNDEPELREAARRAVPKQYQDYLDVFSKAGSDELPPLGRSAHKIEVEPGVQLEDGVGYSPLYKMSLEELEACRKYIQEALQKGFIETSGAPWASPILFVQKANGRGMRFCVDYRKLNALTRKDRYPLPLIEETMARVSKAKIFTKIDIRQAFHRIRMDPESEEYTTFRTRYGAYKYKVLPFGLTNGPSTFQRYINNALIEYLDDFCSAYMDDILIYSENEEEHEEHVRKVLERLRAAGLQADIEKCEFNVTETKFLGFIIGTEGVRVDPEKISVVKDWREPLNQDGSVNVKGVQSFLGFCNFYRKFIRDYGKIARPLTNLTRTTAGTPKWGESCDEAFAELKSKLLQAPILRHFSYDAETRVETDCSDGVAAGALLQRDNPEEDWHPVAFYTETLQDAEMNYGIPDRELLAVVRALQCWRAELVGLQHKSPFLIVTDHEPLIYFSTKRQLNLRQAGWAETLSAYNFTITYRPGKENVLADALSRKSEELRTQKEKKEAQRSMTLFRLVDRSEEMTPHEIPTDVYVVDKTDVIDINILDEDTDPPRLSGITLVDLLLRANMHSPEMQEYRDKAENPADERWSLLGNRYVLFKGRLVVPATFEDEHLRTKVIEEAHSRLATGHPGKAKSRKLVATRYWWPGLSKDVNQFVDNCSCRPSKVPRDKTPGLLHPIQPPPSRWDQVAVDFKSMPPDKLGNDNVFVMIDFLSKAPWSVPCRTTATARDAARMYYEGPYRWMGVPKEFYTDRGPQFISDFTDELSKILGFKIKFAAAGHHVGQVEILNEYIDQRLRPFVNHNQDNWSVALPAMDAIQMALPHETTGVSPREIMMGSRMNMPFDWEARTGELAELPPRERNAREDAQQVARAIMGFTEQAKEVIKIQQDRMAKEANKHRREPDFGVGDRVYVLKRSGHTTDRPSDKLDYPMTRQHYEIERMEGYSYILKMPPSWKGSRKFPAERLRKFPNNPLPGQDLERPEGKAVNPDLPEQKEFEVEKILSSRLHYRKLQYTVQWKDWDPDPEWYPARNLKNSAVKIKEFHEEHPDAPGPPLRLQAWMDAAEKDEFEEDHMDDDKPAPQSNTRKTQRRRFNAVRGK</sequence>
<dbReference type="PROSITE" id="PS50013">
    <property type="entry name" value="CHROMO_2"/>
    <property type="match status" value="1"/>
</dbReference>
<organism evidence="16 17">
    <name type="scientific">Seiridium cardinale</name>
    <dbReference type="NCBI Taxonomy" id="138064"/>
    <lineage>
        <taxon>Eukaryota</taxon>
        <taxon>Fungi</taxon>
        <taxon>Dikarya</taxon>
        <taxon>Ascomycota</taxon>
        <taxon>Pezizomycotina</taxon>
        <taxon>Sordariomycetes</taxon>
        <taxon>Xylariomycetidae</taxon>
        <taxon>Amphisphaeriales</taxon>
        <taxon>Sporocadaceae</taxon>
        <taxon>Seiridium</taxon>
    </lineage>
</organism>
<dbReference type="PROSITE" id="PS50878">
    <property type="entry name" value="RT_POL"/>
    <property type="match status" value="1"/>
</dbReference>
<dbReference type="SUPFAM" id="SSF54160">
    <property type="entry name" value="Chromo domain-like"/>
    <property type="match status" value="1"/>
</dbReference>
<proteinExistence type="predicted"/>
<comment type="caution">
    <text evidence="16">The sequence shown here is derived from an EMBL/GenBank/DDBJ whole genome shotgun (WGS) entry which is preliminary data.</text>
</comment>
<dbReference type="CDD" id="cd00303">
    <property type="entry name" value="retropepsin_like"/>
    <property type="match status" value="1"/>
</dbReference>
<feature type="domain" description="Peptidase A2" evidence="13">
    <location>
        <begin position="15"/>
        <end position="100"/>
    </location>
</feature>
<evidence type="ECO:0000313" key="16">
    <source>
        <dbReference type="EMBL" id="KAK9769259.1"/>
    </source>
</evidence>
<dbReference type="InterPro" id="IPR043128">
    <property type="entry name" value="Rev_trsase/Diguanyl_cyclase"/>
</dbReference>
<evidence type="ECO:0000256" key="3">
    <source>
        <dbReference type="ARBA" id="ARBA00022679"/>
    </source>
</evidence>
<dbReference type="CDD" id="cd00024">
    <property type="entry name" value="CD_CSD"/>
    <property type="match status" value="1"/>
</dbReference>
<feature type="domain" description="Integrase catalytic" evidence="15">
    <location>
        <begin position="1039"/>
        <end position="1200"/>
    </location>
</feature>
<dbReference type="CDD" id="cd01647">
    <property type="entry name" value="RT_LTR"/>
    <property type="match status" value="1"/>
</dbReference>
<evidence type="ECO:0000313" key="17">
    <source>
        <dbReference type="Proteomes" id="UP001465668"/>
    </source>
</evidence>
<comment type="subcellular location">
    <subcellularLocation>
        <location evidence="1">Mitochondrion</location>
    </subcellularLocation>
</comment>
<feature type="compositionally biased region" description="Acidic residues" evidence="11">
    <location>
        <begin position="1426"/>
        <end position="1435"/>
    </location>
</feature>
<dbReference type="CDD" id="cd09274">
    <property type="entry name" value="RNase_HI_RT_Ty3"/>
    <property type="match status" value="1"/>
</dbReference>
<dbReference type="InterPro" id="IPR041588">
    <property type="entry name" value="Integrase_H2C2"/>
</dbReference>
<dbReference type="InterPro" id="IPR016197">
    <property type="entry name" value="Chromo-like_dom_sf"/>
</dbReference>
<evidence type="ECO:0000256" key="9">
    <source>
        <dbReference type="ARBA" id="ARBA00023128"/>
    </source>
</evidence>
<feature type="compositionally biased region" description="Basic residues" evidence="11">
    <location>
        <begin position="1448"/>
        <end position="1460"/>
    </location>
</feature>
<dbReference type="Gene3D" id="3.10.10.10">
    <property type="entry name" value="HIV Type 1 Reverse Transcriptase, subunit A, domain 1"/>
    <property type="match status" value="1"/>
</dbReference>
<dbReference type="EMBL" id="JARVKM010000148">
    <property type="protein sequence ID" value="KAK9769259.1"/>
    <property type="molecule type" value="Genomic_DNA"/>
</dbReference>
<dbReference type="InterPro" id="IPR021109">
    <property type="entry name" value="Peptidase_aspartic_dom_sf"/>
</dbReference>
<dbReference type="InterPro" id="IPR012337">
    <property type="entry name" value="RNaseH-like_sf"/>
</dbReference>
<dbReference type="Gene3D" id="2.40.70.10">
    <property type="entry name" value="Acid Proteases"/>
    <property type="match status" value="1"/>
</dbReference>
<evidence type="ECO:0000256" key="7">
    <source>
        <dbReference type="ARBA" id="ARBA00022801"/>
    </source>
</evidence>
<evidence type="ECO:0000256" key="4">
    <source>
        <dbReference type="ARBA" id="ARBA00022695"/>
    </source>
</evidence>
<dbReference type="PROSITE" id="PS50994">
    <property type="entry name" value="INTEGRASE"/>
    <property type="match status" value="1"/>
</dbReference>
<dbReference type="InterPro" id="IPR050951">
    <property type="entry name" value="Retrovirus_Pol_polyprotein"/>
</dbReference>
<feature type="compositionally biased region" description="Basic and acidic residues" evidence="11">
    <location>
        <begin position="147"/>
        <end position="165"/>
    </location>
</feature>
<dbReference type="InterPro" id="IPR000953">
    <property type="entry name" value="Chromo/chromo_shadow_dom"/>
</dbReference>
<dbReference type="Proteomes" id="UP001465668">
    <property type="component" value="Unassembled WGS sequence"/>
</dbReference>
<dbReference type="SMART" id="SM00298">
    <property type="entry name" value="CHROMO"/>
    <property type="match status" value="1"/>
</dbReference>
<dbReference type="Gene3D" id="3.30.420.10">
    <property type="entry name" value="Ribonuclease H-like superfamily/Ribonuclease H"/>
    <property type="match status" value="1"/>
</dbReference>
<dbReference type="Gene3D" id="2.40.50.40">
    <property type="match status" value="1"/>
</dbReference>
<feature type="region of interest" description="Disordered" evidence="11">
    <location>
        <begin position="1331"/>
        <end position="1352"/>
    </location>
</feature>
<feature type="domain" description="Reverse transcriptase" evidence="14">
    <location>
        <begin position="451"/>
        <end position="631"/>
    </location>
</feature>